<reference evidence="1" key="1">
    <citation type="journal article" date="2020" name="Nature">
        <title>Giant virus diversity and host interactions through global metagenomics.</title>
        <authorList>
            <person name="Schulz F."/>
            <person name="Roux S."/>
            <person name="Paez-Espino D."/>
            <person name="Jungbluth S."/>
            <person name="Walsh D.A."/>
            <person name="Denef V.J."/>
            <person name="McMahon K.D."/>
            <person name="Konstantinidis K.T."/>
            <person name="Eloe-Fadrosh E.A."/>
            <person name="Kyrpides N.C."/>
            <person name="Woyke T."/>
        </authorList>
    </citation>
    <scope>NUCLEOTIDE SEQUENCE</scope>
    <source>
        <strain evidence="1">GVMAG-S-1101165-79</strain>
    </source>
</reference>
<evidence type="ECO:0000313" key="1">
    <source>
        <dbReference type="EMBL" id="QHS82446.1"/>
    </source>
</evidence>
<dbReference type="AlphaFoldDB" id="A0A6C0AS90"/>
<name>A0A6C0AS90_9ZZZZ</name>
<protein>
    <submittedName>
        <fullName evidence="1">Uncharacterized protein</fullName>
    </submittedName>
</protein>
<dbReference type="EMBL" id="MN740768">
    <property type="protein sequence ID" value="QHS82446.1"/>
    <property type="molecule type" value="Genomic_DNA"/>
</dbReference>
<accession>A0A6C0AS90</accession>
<sequence length="98" mass="11691">MHLLFMFSYAYILRQLIKQNYCNSGCDERYIWHPIYFNDNNEMLEKILKINVIENDIKLLQSNNISNDDKLHFLNNNGVPSPIKMTNGGLMDNWLFEF</sequence>
<proteinExistence type="predicted"/>
<organism evidence="1">
    <name type="scientific">viral metagenome</name>
    <dbReference type="NCBI Taxonomy" id="1070528"/>
    <lineage>
        <taxon>unclassified sequences</taxon>
        <taxon>metagenomes</taxon>
        <taxon>organismal metagenomes</taxon>
    </lineage>
</organism>